<sequence>MVYNKYKNKKIEIDNIKFDSEMESEFYLKAKEFNVELGMRKTFILQPSFVYKNKKILPIKYISDFDIGKYIIDIKGMKTTEFKLKEKIFKYKYGKDYELVCICPCPIKYSDKLDNNIIWEKLGYIELDKLQKWRKEGKK</sequence>
<dbReference type="Proteomes" id="UP000292160">
    <property type="component" value="Segment"/>
</dbReference>
<accession>A0A481W5L1</accession>
<dbReference type="Pfam" id="PF06356">
    <property type="entry name" value="DUF1064"/>
    <property type="match status" value="1"/>
</dbReference>
<proteinExistence type="predicted"/>
<dbReference type="RefSeq" id="YP_010082904.1">
    <property type="nucleotide sequence ID" value="NC_055035.1"/>
</dbReference>
<protein>
    <recommendedName>
        <fullName evidence="3">DUF1064 domain-containing protein</fullName>
    </recommendedName>
</protein>
<dbReference type="KEGG" id="vg:65071912"/>
<reference evidence="1 2" key="1">
    <citation type="submission" date="2019-02" db="EMBL/GenBank/DDBJ databases">
        <title>Genomic, morphological and functional characterisation of novel bacteriophage Fnu1 capable of disrupt Fusobacterium nucleatum biofilm.</title>
        <authorList>
            <person name="Kabwe M."/>
            <person name="Brown T.L."/>
            <person name="Dashper S."/>
            <person name="Speirs L."/>
            <person name="Ku H."/>
            <person name="Petrovski S."/>
            <person name="Chan H.T."/>
            <person name="Lock P."/>
            <person name="Tucci J."/>
        </authorList>
    </citation>
    <scope>NUCLEOTIDE SEQUENCE [LARGE SCALE GENOMIC DNA]</scope>
</reference>
<dbReference type="GeneID" id="65071912"/>
<organism evidence="1 2">
    <name type="scientific">Fusobacterium phage Fnu1</name>
    <dbReference type="NCBI Taxonomy" id="2530024"/>
    <lineage>
        <taxon>Viruses</taxon>
        <taxon>Duplodnaviria</taxon>
        <taxon>Heunggongvirae</taxon>
        <taxon>Uroviricota</taxon>
        <taxon>Caudoviricetes</taxon>
        <taxon>Latrobevirus</taxon>
        <taxon>Latrobevirus FNU1</taxon>
    </lineage>
</organism>
<dbReference type="EMBL" id="MK554696">
    <property type="protein sequence ID" value="QBJ04154.1"/>
    <property type="molecule type" value="Genomic_DNA"/>
</dbReference>
<evidence type="ECO:0000313" key="1">
    <source>
        <dbReference type="EMBL" id="QBJ04154.1"/>
    </source>
</evidence>
<name>A0A481W5L1_9CAUD</name>
<keyword evidence="2" id="KW-1185">Reference proteome</keyword>
<evidence type="ECO:0008006" key="3">
    <source>
        <dbReference type="Google" id="ProtNLM"/>
    </source>
</evidence>
<dbReference type="InterPro" id="IPR009414">
    <property type="entry name" value="DUF1064"/>
</dbReference>
<evidence type="ECO:0000313" key="2">
    <source>
        <dbReference type="Proteomes" id="UP000292160"/>
    </source>
</evidence>